<evidence type="ECO:0000259" key="9">
    <source>
        <dbReference type="PROSITE" id="PS51755"/>
    </source>
</evidence>
<dbReference type="PANTHER" id="PTHR48111:SF4">
    <property type="entry name" value="DNA-BINDING DUAL TRANSCRIPTIONAL REGULATOR OMPR"/>
    <property type="match status" value="1"/>
</dbReference>
<sequence length="246" mass="27325">MRRRHPLPSLAMASVLLVEDDPVIRARLIDVLSRHDHVVRSSPYGFEALREVTRQPPDAVVLDLGLPDLDGVDVLRMLRSISQVPVLVATARDDEAEIIRLLNAGADDYLVKPFSGGQLAARLGAVLRRSAAAAERSAAPEAGPRDGAIRVGGLAIDRQARSVSLDGHELRLTRREFDLLAYLAERADRVVPRRRVLADVWRQSYVEEQTLDVHVSSLRRKLGERASRPRYLHTVRGVGIKLVTPR</sequence>
<dbReference type="GO" id="GO:0000976">
    <property type="term" value="F:transcription cis-regulatory region binding"/>
    <property type="evidence" value="ECO:0007669"/>
    <property type="project" value="TreeGrafter"/>
</dbReference>
<dbReference type="SMART" id="SM00862">
    <property type="entry name" value="Trans_reg_C"/>
    <property type="match status" value="1"/>
</dbReference>
<dbReference type="Proteomes" id="UP000199055">
    <property type="component" value="Unassembled WGS sequence"/>
</dbReference>
<reference evidence="10 11" key="1">
    <citation type="submission" date="2016-10" db="EMBL/GenBank/DDBJ databases">
        <authorList>
            <person name="de Groot N.N."/>
        </authorList>
    </citation>
    <scope>NUCLEOTIDE SEQUENCE [LARGE SCALE GENOMIC DNA]</scope>
    <source>
        <strain evidence="10 11">CGMCC 4.3519</strain>
    </source>
</reference>
<dbReference type="SMART" id="SM00448">
    <property type="entry name" value="REC"/>
    <property type="match status" value="1"/>
</dbReference>
<dbReference type="Gene3D" id="6.10.250.690">
    <property type="match status" value="1"/>
</dbReference>
<evidence type="ECO:0000256" key="6">
    <source>
        <dbReference type="PROSITE-ProRule" id="PRU00169"/>
    </source>
</evidence>
<dbReference type="PROSITE" id="PS51755">
    <property type="entry name" value="OMPR_PHOB"/>
    <property type="match status" value="1"/>
</dbReference>
<gene>
    <name evidence="10" type="ORF">SAMN05216481_108170</name>
</gene>
<dbReference type="InterPro" id="IPR001789">
    <property type="entry name" value="Sig_transdc_resp-reg_receiver"/>
</dbReference>
<evidence type="ECO:0000259" key="8">
    <source>
        <dbReference type="PROSITE" id="PS50110"/>
    </source>
</evidence>
<dbReference type="GO" id="GO:0032993">
    <property type="term" value="C:protein-DNA complex"/>
    <property type="evidence" value="ECO:0007669"/>
    <property type="project" value="TreeGrafter"/>
</dbReference>
<keyword evidence="2" id="KW-0902">Two-component regulatory system</keyword>
<dbReference type="InterPro" id="IPR011006">
    <property type="entry name" value="CheY-like_superfamily"/>
</dbReference>
<dbReference type="GO" id="GO:0006355">
    <property type="term" value="P:regulation of DNA-templated transcription"/>
    <property type="evidence" value="ECO:0007669"/>
    <property type="project" value="InterPro"/>
</dbReference>
<dbReference type="PROSITE" id="PS50110">
    <property type="entry name" value="RESPONSE_REGULATORY"/>
    <property type="match status" value="1"/>
</dbReference>
<evidence type="ECO:0000256" key="5">
    <source>
        <dbReference type="ARBA" id="ARBA00023163"/>
    </source>
</evidence>
<dbReference type="InterPro" id="IPR001867">
    <property type="entry name" value="OmpR/PhoB-type_DNA-bd"/>
</dbReference>
<evidence type="ECO:0000256" key="1">
    <source>
        <dbReference type="ARBA" id="ARBA00022553"/>
    </source>
</evidence>
<dbReference type="InterPro" id="IPR016032">
    <property type="entry name" value="Sig_transdc_resp-reg_C-effctor"/>
</dbReference>
<dbReference type="FunFam" id="1.10.10.10:FF:000018">
    <property type="entry name" value="DNA-binding response regulator ResD"/>
    <property type="match status" value="1"/>
</dbReference>
<dbReference type="InterPro" id="IPR036388">
    <property type="entry name" value="WH-like_DNA-bd_sf"/>
</dbReference>
<keyword evidence="3" id="KW-0805">Transcription regulation</keyword>
<dbReference type="STRING" id="403935.SAMN05216481_108170"/>
<keyword evidence="11" id="KW-1185">Reference proteome</keyword>
<dbReference type="Gene3D" id="1.10.10.10">
    <property type="entry name" value="Winged helix-like DNA-binding domain superfamily/Winged helix DNA-binding domain"/>
    <property type="match status" value="1"/>
</dbReference>
<dbReference type="CDD" id="cd00383">
    <property type="entry name" value="trans_reg_C"/>
    <property type="match status" value="1"/>
</dbReference>
<feature type="domain" description="OmpR/PhoB-type" evidence="9">
    <location>
        <begin position="146"/>
        <end position="244"/>
    </location>
</feature>
<feature type="modified residue" description="4-aspartylphosphate" evidence="6">
    <location>
        <position position="63"/>
    </location>
</feature>
<name>A0A1H9GAJ6_9ACTN</name>
<dbReference type="Gene3D" id="3.40.50.2300">
    <property type="match status" value="1"/>
</dbReference>
<keyword evidence="5" id="KW-0804">Transcription</keyword>
<evidence type="ECO:0000256" key="2">
    <source>
        <dbReference type="ARBA" id="ARBA00023012"/>
    </source>
</evidence>
<dbReference type="Pfam" id="PF00486">
    <property type="entry name" value="Trans_reg_C"/>
    <property type="match status" value="1"/>
</dbReference>
<keyword evidence="4 7" id="KW-0238">DNA-binding</keyword>
<dbReference type="AlphaFoldDB" id="A0A1H9GAJ6"/>
<feature type="domain" description="Response regulatory" evidence="8">
    <location>
        <begin position="14"/>
        <end position="127"/>
    </location>
</feature>
<organism evidence="10 11">
    <name type="scientific">Streptomyces radiopugnans</name>
    <dbReference type="NCBI Taxonomy" id="403935"/>
    <lineage>
        <taxon>Bacteria</taxon>
        <taxon>Bacillati</taxon>
        <taxon>Actinomycetota</taxon>
        <taxon>Actinomycetes</taxon>
        <taxon>Kitasatosporales</taxon>
        <taxon>Streptomycetaceae</taxon>
        <taxon>Streptomyces</taxon>
    </lineage>
</organism>
<protein>
    <submittedName>
        <fullName evidence="10">DNA-binding response regulator, OmpR family, contains REC and winged-helix (WHTH) domain</fullName>
    </submittedName>
</protein>
<dbReference type="GO" id="GO:0005829">
    <property type="term" value="C:cytosol"/>
    <property type="evidence" value="ECO:0007669"/>
    <property type="project" value="TreeGrafter"/>
</dbReference>
<accession>A0A1H9GAJ6</accession>
<dbReference type="EMBL" id="FOET01000008">
    <property type="protein sequence ID" value="SEQ46788.1"/>
    <property type="molecule type" value="Genomic_DNA"/>
</dbReference>
<dbReference type="SUPFAM" id="SSF52172">
    <property type="entry name" value="CheY-like"/>
    <property type="match status" value="1"/>
</dbReference>
<proteinExistence type="predicted"/>
<evidence type="ECO:0000256" key="3">
    <source>
        <dbReference type="ARBA" id="ARBA00023015"/>
    </source>
</evidence>
<feature type="DNA-binding region" description="OmpR/PhoB-type" evidence="7">
    <location>
        <begin position="146"/>
        <end position="244"/>
    </location>
</feature>
<dbReference type="GO" id="GO:0000156">
    <property type="term" value="F:phosphorelay response regulator activity"/>
    <property type="evidence" value="ECO:0007669"/>
    <property type="project" value="TreeGrafter"/>
</dbReference>
<evidence type="ECO:0000313" key="11">
    <source>
        <dbReference type="Proteomes" id="UP000199055"/>
    </source>
</evidence>
<dbReference type="SUPFAM" id="SSF46894">
    <property type="entry name" value="C-terminal effector domain of the bipartite response regulators"/>
    <property type="match status" value="1"/>
</dbReference>
<dbReference type="InterPro" id="IPR039420">
    <property type="entry name" value="WalR-like"/>
</dbReference>
<evidence type="ECO:0000256" key="4">
    <source>
        <dbReference type="ARBA" id="ARBA00023125"/>
    </source>
</evidence>
<dbReference type="PANTHER" id="PTHR48111">
    <property type="entry name" value="REGULATOR OF RPOS"/>
    <property type="match status" value="1"/>
</dbReference>
<evidence type="ECO:0000256" key="7">
    <source>
        <dbReference type="PROSITE-ProRule" id="PRU01091"/>
    </source>
</evidence>
<keyword evidence="1 6" id="KW-0597">Phosphoprotein</keyword>
<evidence type="ECO:0000313" key="10">
    <source>
        <dbReference type="EMBL" id="SEQ46788.1"/>
    </source>
</evidence>
<dbReference type="Pfam" id="PF00072">
    <property type="entry name" value="Response_reg"/>
    <property type="match status" value="1"/>
</dbReference>